<feature type="region of interest" description="Disordered" evidence="5">
    <location>
        <begin position="1993"/>
        <end position="2120"/>
    </location>
</feature>
<feature type="compositionally biased region" description="Polar residues" evidence="5">
    <location>
        <begin position="1781"/>
        <end position="1801"/>
    </location>
</feature>
<feature type="region of interest" description="Disordered" evidence="5">
    <location>
        <begin position="1947"/>
        <end position="1979"/>
    </location>
</feature>
<feature type="compositionally biased region" description="Basic and acidic residues" evidence="5">
    <location>
        <begin position="1625"/>
        <end position="1650"/>
    </location>
</feature>
<keyword evidence="3 4" id="KW-0175">Coiled coil</keyword>
<gene>
    <name evidence="7" type="ORF">CGI_10017099</name>
</gene>
<dbReference type="Pfam" id="PF19047">
    <property type="entry name" value="HOOK_N"/>
    <property type="match status" value="1"/>
</dbReference>
<accession>K1QNU5</accession>
<reference evidence="7" key="1">
    <citation type="journal article" date="2012" name="Nature">
        <title>The oyster genome reveals stress adaptation and complexity of shell formation.</title>
        <authorList>
            <person name="Zhang G."/>
            <person name="Fang X."/>
            <person name="Guo X."/>
            <person name="Li L."/>
            <person name="Luo R."/>
            <person name="Xu F."/>
            <person name="Yang P."/>
            <person name="Zhang L."/>
            <person name="Wang X."/>
            <person name="Qi H."/>
            <person name="Xiong Z."/>
            <person name="Que H."/>
            <person name="Xie Y."/>
            <person name="Holland P.W."/>
            <person name="Paps J."/>
            <person name="Zhu Y."/>
            <person name="Wu F."/>
            <person name="Chen Y."/>
            <person name="Wang J."/>
            <person name="Peng C."/>
            <person name="Meng J."/>
            <person name="Yang L."/>
            <person name="Liu J."/>
            <person name="Wen B."/>
            <person name="Zhang N."/>
            <person name="Huang Z."/>
            <person name="Zhu Q."/>
            <person name="Feng Y."/>
            <person name="Mount A."/>
            <person name="Hedgecock D."/>
            <person name="Xu Z."/>
            <person name="Liu Y."/>
            <person name="Domazet-Loso T."/>
            <person name="Du Y."/>
            <person name="Sun X."/>
            <person name="Zhang S."/>
            <person name="Liu B."/>
            <person name="Cheng P."/>
            <person name="Jiang X."/>
            <person name="Li J."/>
            <person name="Fan D."/>
            <person name="Wang W."/>
            <person name="Fu W."/>
            <person name="Wang T."/>
            <person name="Wang B."/>
            <person name="Zhang J."/>
            <person name="Peng Z."/>
            <person name="Li Y."/>
            <person name="Li N."/>
            <person name="Wang J."/>
            <person name="Chen M."/>
            <person name="He Y."/>
            <person name="Tan F."/>
            <person name="Song X."/>
            <person name="Zheng Q."/>
            <person name="Huang R."/>
            <person name="Yang H."/>
            <person name="Du X."/>
            <person name="Chen L."/>
            <person name="Yang M."/>
            <person name="Gaffney P.M."/>
            <person name="Wang S."/>
            <person name="Luo L."/>
            <person name="She Z."/>
            <person name="Ming Y."/>
            <person name="Huang W."/>
            <person name="Zhang S."/>
            <person name="Huang B."/>
            <person name="Zhang Y."/>
            <person name="Qu T."/>
            <person name="Ni P."/>
            <person name="Miao G."/>
            <person name="Wang J."/>
            <person name="Wang Q."/>
            <person name="Steinberg C.E."/>
            <person name="Wang H."/>
            <person name="Li N."/>
            <person name="Qian L."/>
            <person name="Zhang G."/>
            <person name="Li Y."/>
            <person name="Yang H."/>
            <person name="Liu X."/>
            <person name="Wang J."/>
            <person name="Yin Y."/>
            <person name="Wang J."/>
        </authorList>
    </citation>
    <scope>NUCLEOTIDE SEQUENCE [LARGE SCALE GENOMIC DNA]</scope>
    <source>
        <strain evidence="7">05x7-T-G4-1.051#20</strain>
    </source>
</reference>
<evidence type="ECO:0000313" key="7">
    <source>
        <dbReference type="EMBL" id="EKC38542.1"/>
    </source>
</evidence>
<feature type="domain" description="HOOK N-terminal" evidence="6">
    <location>
        <begin position="12"/>
        <end position="150"/>
    </location>
</feature>
<evidence type="ECO:0000259" key="6">
    <source>
        <dbReference type="Pfam" id="PF19047"/>
    </source>
</evidence>
<dbReference type="GO" id="GO:0005737">
    <property type="term" value="C:cytoplasm"/>
    <property type="evidence" value="ECO:0007669"/>
    <property type="project" value="UniProtKB-SubCell"/>
</dbReference>
<feature type="coiled-coil region" evidence="4">
    <location>
        <begin position="857"/>
        <end position="912"/>
    </location>
</feature>
<feature type="coiled-coil region" evidence="4">
    <location>
        <begin position="1134"/>
        <end position="1266"/>
    </location>
</feature>
<feature type="compositionally biased region" description="Polar residues" evidence="5">
    <location>
        <begin position="1917"/>
        <end position="1930"/>
    </location>
</feature>
<feature type="region of interest" description="Disordered" evidence="5">
    <location>
        <begin position="1089"/>
        <end position="1123"/>
    </location>
</feature>
<dbReference type="GO" id="GO:0008017">
    <property type="term" value="F:microtubule binding"/>
    <property type="evidence" value="ECO:0007669"/>
    <property type="project" value="TreeGrafter"/>
</dbReference>
<dbReference type="EMBL" id="JH817779">
    <property type="protein sequence ID" value="EKC38542.1"/>
    <property type="molecule type" value="Genomic_DNA"/>
</dbReference>
<dbReference type="HOGENOM" id="CLU_001421_1_1_1"/>
<feature type="compositionally biased region" description="Polar residues" evidence="5">
    <location>
        <begin position="1958"/>
        <end position="1971"/>
    </location>
</feature>
<evidence type="ECO:0000256" key="4">
    <source>
        <dbReference type="SAM" id="Coils"/>
    </source>
</evidence>
<dbReference type="PANTHER" id="PTHR18947:SF28">
    <property type="entry name" value="GIRDIN, ISOFORM A"/>
    <property type="match status" value="1"/>
</dbReference>
<dbReference type="Gene3D" id="1.10.287.1490">
    <property type="match status" value="2"/>
</dbReference>
<dbReference type="GO" id="GO:0030705">
    <property type="term" value="P:cytoskeleton-dependent intracellular transport"/>
    <property type="evidence" value="ECO:0007669"/>
    <property type="project" value="InterPro"/>
</dbReference>
<feature type="compositionally biased region" description="Polar residues" evidence="5">
    <location>
        <begin position="1522"/>
        <end position="1538"/>
    </location>
</feature>
<dbReference type="FunCoup" id="K1QNU5">
    <property type="interactions" value="474"/>
</dbReference>
<feature type="region of interest" description="Disordered" evidence="5">
    <location>
        <begin position="1624"/>
        <end position="1685"/>
    </location>
</feature>
<feature type="compositionally biased region" description="Polar residues" evidence="5">
    <location>
        <begin position="2037"/>
        <end position="2052"/>
    </location>
</feature>
<evidence type="ECO:0000256" key="5">
    <source>
        <dbReference type="SAM" id="MobiDB-lite"/>
    </source>
</evidence>
<dbReference type="InterPro" id="IPR043936">
    <property type="entry name" value="HOOK_N"/>
</dbReference>
<feature type="compositionally biased region" description="Polar residues" evidence="5">
    <location>
        <begin position="1733"/>
        <end position="1751"/>
    </location>
</feature>
<organism evidence="7">
    <name type="scientific">Magallana gigas</name>
    <name type="common">Pacific oyster</name>
    <name type="synonym">Crassostrea gigas</name>
    <dbReference type="NCBI Taxonomy" id="29159"/>
    <lineage>
        <taxon>Eukaryota</taxon>
        <taxon>Metazoa</taxon>
        <taxon>Spiralia</taxon>
        <taxon>Lophotrochozoa</taxon>
        <taxon>Mollusca</taxon>
        <taxon>Bivalvia</taxon>
        <taxon>Autobranchia</taxon>
        <taxon>Pteriomorphia</taxon>
        <taxon>Ostreida</taxon>
        <taxon>Ostreoidea</taxon>
        <taxon>Ostreidae</taxon>
        <taxon>Magallana</taxon>
    </lineage>
</organism>
<feature type="compositionally biased region" description="Basic and acidic residues" evidence="5">
    <location>
        <begin position="920"/>
        <end position="929"/>
    </location>
</feature>
<dbReference type="GO" id="GO:0051959">
    <property type="term" value="F:dynein light intermediate chain binding"/>
    <property type="evidence" value="ECO:0007669"/>
    <property type="project" value="TreeGrafter"/>
</dbReference>
<feature type="coiled-coil region" evidence="4">
    <location>
        <begin position="1392"/>
        <end position="1465"/>
    </location>
</feature>
<evidence type="ECO:0000256" key="1">
    <source>
        <dbReference type="ARBA" id="ARBA00004496"/>
    </source>
</evidence>
<dbReference type="GO" id="GO:0031122">
    <property type="term" value="P:cytoplasmic microtubule organization"/>
    <property type="evidence" value="ECO:0007669"/>
    <property type="project" value="TreeGrafter"/>
</dbReference>
<dbReference type="InterPro" id="IPR036872">
    <property type="entry name" value="CH_dom_sf"/>
</dbReference>
<feature type="region of interest" description="Disordered" evidence="5">
    <location>
        <begin position="1702"/>
        <end position="1754"/>
    </location>
</feature>
<feature type="compositionally biased region" description="Pro residues" evidence="5">
    <location>
        <begin position="2093"/>
        <end position="2104"/>
    </location>
</feature>
<feature type="compositionally biased region" description="Polar residues" evidence="5">
    <location>
        <begin position="1827"/>
        <end position="1841"/>
    </location>
</feature>
<dbReference type="CDD" id="cd22223">
    <property type="entry name" value="HkD_HkRP"/>
    <property type="match status" value="1"/>
</dbReference>
<dbReference type="Gene3D" id="1.10.418.10">
    <property type="entry name" value="Calponin-like domain"/>
    <property type="match status" value="1"/>
</dbReference>
<evidence type="ECO:0000256" key="3">
    <source>
        <dbReference type="ARBA" id="ARBA00023054"/>
    </source>
</evidence>
<feature type="compositionally biased region" description="Basic residues" evidence="5">
    <location>
        <begin position="1479"/>
        <end position="1489"/>
    </location>
</feature>
<feature type="compositionally biased region" description="Polar residues" evidence="5">
    <location>
        <begin position="1490"/>
        <end position="1504"/>
    </location>
</feature>
<dbReference type="SUPFAM" id="SSF90257">
    <property type="entry name" value="Myosin rod fragments"/>
    <property type="match status" value="1"/>
</dbReference>
<feature type="compositionally biased region" description="Polar residues" evidence="5">
    <location>
        <begin position="2002"/>
        <end position="2023"/>
    </location>
</feature>
<comment type="subcellular location">
    <subcellularLocation>
        <location evidence="1">Cytoplasm</location>
    </subcellularLocation>
</comment>
<feature type="region of interest" description="Disordered" evidence="5">
    <location>
        <begin position="920"/>
        <end position="970"/>
    </location>
</feature>
<dbReference type="PANTHER" id="PTHR18947">
    <property type="entry name" value="HOOK PROTEINS"/>
    <property type="match status" value="1"/>
</dbReference>
<name>K1QNU5_MAGGI</name>
<evidence type="ECO:0000256" key="2">
    <source>
        <dbReference type="ARBA" id="ARBA00022490"/>
    </source>
</evidence>
<feature type="compositionally biased region" description="Basic and acidic residues" evidence="5">
    <location>
        <begin position="1089"/>
        <end position="1105"/>
    </location>
</feature>
<dbReference type="InParanoid" id="K1QNU5"/>
<feature type="compositionally biased region" description="Polar residues" evidence="5">
    <location>
        <begin position="1867"/>
        <end position="1905"/>
    </location>
</feature>
<feature type="coiled-coil region" evidence="4">
    <location>
        <begin position="232"/>
        <end position="825"/>
    </location>
</feature>
<feature type="region of interest" description="Disordered" evidence="5">
    <location>
        <begin position="1781"/>
        <end position="1935"/>
    </location>
</feature>
<keyword evidence="2" id="KW-0963">Cytoplasm</keyword>
<sequence length="2153" mass="246553">MAAGVNFMETPLVLWVETFRNGRALEFKDLCDGVFLNDVMLQIDPRPINYQNVNRAVEDVNIQLHNWEILIRNVRAYYVDVLQQLLILKLPNYQTICREPDKDISLSEMKKALLLILGCAVQCERKEYFIDKIKELDVDVQTSIVEHIKEITDDSESILPIEPQEQIETYAEKMFKHLTRVIKERDDFAEVSLELVQERDFFQTQLQCSIQGTPVPVTPPTSPEKHHLVVELADCKARIRRLRQDLEDKQEVLSDMRDELEENKSLVSRLRHENSELVQDARSARSLRDELDVLREKLGKADGYQNEIVKYKEKLNELEFYKTRVDELREDNTILIETKNMLEEQLSNCHKRVETVVELENELRKKRQMIEEMAHERDSDREKLRILTEENAQLQYEKKSSLNESTNLEKELDSARLRIMGMGGSLSDQLTETTNAKILRLELENQRLNQKLEEAKEKMLIENAERNLELEKENQRLAKKVEKLLETSQENSQNCLELEQQMEQLEMEKENLLQTLDTVKENSERHVKELEREKEQLTHTVEVVRARSEQTNDARLKDLERENKRMSQSVSQKDHQLSKMEYENRQLQKSYNSLKHNCDRISELENENANLEKENNEMHKMVSTLKLTCDKYETLEQENSDLDVENRKLQKSVESLNVQLQKKEILEQDVINLRVENQKLQRSLDALKNSSLRIAEVENEKDSLNRELKHLKKTLEVQKNLRTKQEQMELDFLDLDNENQRVQKSLEITTKRVQQLEKDNSDLEVENEKLQKTIEKMKISNKRLHETEKQMSELEEEVRKINKEKSTLEKENKRVKQTLDLKESAFDDISAKYSALDREHKSLKKTYESHKDTATHVRELEKENREVKQHCAMHQRTVATLREDLVNEKIKSQNLNNDFDKLTQELERVGINKEKLVMADHRQDEKDSEGQGGYQYTSSSDSEDENQPSVTKMKSIDQGDNSDVDSCVGDETLDLDEGQYTCINSEEGQYSKEKQYIEEGQYIKGGQYSFDVYKYSDEEDDGFENFKEKVIVRYKALESMMEEALKKSMEIKEEKIHALESRLEESKNRNLKLQEEMRILKRECESLKQRYEEESHGRESERRETSGLLRGAPGYHRSNSQSTTKEILELKDHLVQVERTNATMMAENKNMKTQTNALNEQIKKLESQNSKLHSENASLQSHGHSLQSDKAKLQVENSTLKSHCSSLQGQNSSLQNHMNQLETEHQHLIQTHEELQSSHEQLVQDHEELQRIHEQLTSDYEALISEHGSLKSVHKAIKNENKELHEQLTRSVQGKDQLNQMQTELKSMRTLQEENGLLRDEYERMGGQYEKLRTDYRDLLADHKRVKNEFNQAQLRNTDLQGQCGEMKDQLHTMELEINGLGHKYDTLYQVNQKMEEDNKNLLMQIQALLNSNQDLLSQILNSKEQFNEEEKSYLEKMNDLKRQKERLEEKIMEHYKRQDNQKKNRGLGARIARKAARIFATKHPRSKSRTNLAESTGENSLLGDTTDGRSELRSSRPASMWNITDEPSLSKQNTSLARSAGALNHSDKDGAQYSARGAKSSEDILADSTRSNHDKESFSSSSSTNLLPGLGRPAVLGDDDDDGGFGSAIPQNDLLTLEEFLNEANKDSNKSGKSTESRSQEDTESKSSENSDNSAKRNYRKRHAPAPPGPFSTPPNSGSNPRIASIPDVAVASSHLDLSRMSRISGGSSGSGQDSRHEEHSTPPHSIRGHPETSTPAVSSGSNHRLNNGSFEDLNKCSPLMSSGDYHRYTANSTPSTASRTLQYSFGNSPQQQNYSVQSHQSRELPPTPANLSDRVPASDRLDRLVSSNTQSSSPHNNYDMSVRSGGGHDRSGQNLSDKPPHARGTTPQGSHGRSQTFNNSSKTGQPHNSQYRPQQNAYSSFPGSHNGPHQPPQGYHNSDQVNTPPNSDSNRRLSMLDTNSQQNIYSSIDDTRSKGYDSSGTNLNNSGNMPNGPVRHSARDENHYARIQKIERPQSVPPNMFNQLQQSPTKNNSDGVYSQPNKTPPVPPPRRMRESVSTTRLLREPSQSHMPQGRHILASRNSTPPGGNARQLPQGGLTRSQTPSGRMIGPSPKPVNNTPPAPKVLNNEPKDPKENSLNVDFFFPAGEQGVNACVVTGSGIELSPFDGVAFS</sequence>
<protein>
    <submittedName>
        <fullName evidence="7">Protein Daple</fullName>
    </submittedName>
</protein>
<dbReference type="SUPFAM" id="SSF116907">
    <property type="entry name" value="Hook domain"/>
    <property type="match status" value="1"/>
</dbReference>
<proteinExistence type="predicted"/>
<dbReference type="GO" id="GO:0005813">
    <property type="term" value="C:centrosome"/>
    <property type="evidence" value="ECO:0007669"/>
    <property type="project" value="TreeGrafter"/>
</dbReference>
<feature type="region of interest" description="Disordered" evidence="5">
    <location>
        <begin position="1479"/>
        <end position="1611"/>
    </location>
</feature>
<feature type="coiled-coil region" evidence="4">
    <location>
        <begin position="1329"/>
        <end position="1363"/>
    </location>
</feature>